<dbReference type="AlphaFoldDB" id="A0A5J4W6Q2"/>
<dbReference type="InterPro" id="IPR011992">
    <property type="entry name" value="EF-hand-dom_pair"/>
</dbReference>
<dbReference type="SMART" id="SM00054">
    <property type="entry name" value="EFh"/>
    <property type="match status" value="4"/>
</dbReference>
<dbReference type="EMBL" id="SNRW01003322">
    <property type="protein sequence ID" value="KAA6390149.1"/>
    <property type="molecule type" value="Genomic_DNA"/>
</dbReference>
<gene>
    <name evidence="5" type="ORF">EZS28_014324</name>
</gene>
<reference evidence="5 6" key="1">
    <citation type="submission" date="2019-03" db="EMBL/GenBank/DDBJ databases">
        <title>Single cell metagenomics reveals metabolic interactions within the superorganism composed of flagellate Streblomastix strix and complex community of Bacteroidetes bacteria on its surface.</title>
        <authorList>
            <person name="Treitli S.C."/>
            <person name="Kolisko M."/>
            <person name="Husnik F."/>
            <person name="Keeling P."/>
            <person name="Hampl V."/>
        </authorList>
    </citation>
    <scope>NUCLEOTIDE SEQUENCE [LARGE SCALE GENOMIC DNA]</scope>
    <source>
        <strain evidence="5">ST1C</strain>
    </source>
</reference>
<dbReference type="CDD" id="cd00051">
    <property type="entry name" value="EFh"/>
    <property type="match status" value="2"/>
</dbReference>
<comment type="caution">
    <text evidence="5">The sequence shown here is derived from an EMBL/GenBank/DDBJ whole genome shotgun (WGS) entry which is preliminary data.</text>
</comment>
<dbReference type="FunFam" id="1.10.238.10:FF:000077">
    <property type="entry name" value="Centrin 1"/>
    <property type="match status" value="1"/>
</dbReference>
<dbReference type="OrthoDB" id="26525at2759"/>
<evidence type="ECO:0000259" key="4">
    <source>
        <dbReference type="PROSITE" id="PS50222"/>
    </source>
</evidence>
<organism evidence="5 6">
    <name type="scientific">Streblomastix strix</name>
    <dbReference type="NCBI Taxonomy" id="222440"/>
    <lineage>
        <taxon>Eukaryota</taxon>
        <taxon>Metamonada</taxon>
        <taxon>Preaxostyla</taxon>
        <taxon>Oxymonadida</taxon>
        <taxon>Streblomastigidae</taxon>
        <taxon>Streblomastix</taxon>
    </lineage>
</organism>
<evidence type="ECO:0000256" key="1">
    <source>
        <dbReference type="ARBA" id="ARBA00022723"/>
    </source>
</evidence>
<dbReference type="InterPro" id="IPR018247">
    <property type="entry name" value="EF_Hand_1_Ca_BS"/>
</dbReference>
<protein>
    <submittedName>
        <fullName evidence="5">Putative basal body centrin protein</fullName>
    </submittedName>
</protein>
<dbReference type="Gene3D" id="1.10.238.10">
    <property type="entry name" value="EF-hand"/>
    <property type="match status" value="2"/>
</dbReference>
<dbReference type="PANTHER" id="PTHR23048">
    <property type="entry name" value="MYOSIN LIGHT CHAIN 1, 3"/>
    <property type="match status" value="1"/>
</dbReference>
<dbReference type="Pfam" id="PF13499">
    <property type="entry name" value="EF-hand_7"/>
    <property type="match status" value="2"/>
</dbReference>
<dbReference type="SUPFAM" id="SSF47473">
    <property type="entry name" value="EF-hand"/>
    <property type="match status" value="1"/>
</dbReference>
<name>A0A5J4W6Q2_9EUKA</name>
<evidence type="ECO:0000256" key="2">
    <source>
        <dbReference type="ARBA" id="ARBA00022737"/>
    </source>
</evidence>
<feature type="domain" description="EF-hand" evidence="4">
    <location>
        <begin position="50"/>
        <end position="85"/>
    </location>
</feature>
<dbReference type="PANTHER" id="PTHR23048:SF59">
    <property type="entry name" value="EF-HAND SUPERFAMILY PROTEIN"/>
    <property type="match status" value="1"/>
</dbReference>
<dbReference type="PROSITE" id="PS50222">
    <property type="entry name" value="EF_HAND_2"/>
    <property type="match status" value="3"/>
</dbReference>
<keyword evidence="3" id="KW-0106">Calcium</keyword>
<sequence>MSNRGRSPTYAASHISTSAATSQMLGNSKLDSALISRVQKKKARFELTEQDKREIKESFELFDTKKRGKLDYYELKVAIRSLGVEIKKAEVLELMNEYGEDNLVDYDSFVQIMTDKFSKRNPDDEMRKAFLIFDEERSGKITLKQLRRVAKQLGEDIGDTELQAMIDEFDKDQDGAINEIEFINIMKQTSLF</sequence>
<evidence type="ECO:0000256" key="3">
    <source>
        <dbReference type="ARBA" id="ARBA00022837"/>
    </source>
</evidence>
<feature type="domain" description="EF-hand" evidence="4">
    <location>
        <begin position="121"/>
        <end position="156"/>
    </location>
</feature>
<evidence type="ECO:0000313" key="6">
    <source>
        <dbReference type="Proteomes" id="UP000324800"/>
    </source>
</evidence>
<dbReference type="Proteomes" id="UP000324800">
    <property type="component" value="Unassembled WGS sequence"/>
</dbReference>
<dbReference type="PROSITE" id="PS00018">
    <property type="entry name" value="EF_HAND_1"/>
    <property type="match status" value="1"/>
</dbReference>
<accession>A0A5J4W6Q2</accession>
<dbReference type="GO" id="GO:0005509">
    <property type="term" value="F:calcium ion binding"/>
    <property type="evidence" value="ECO:0007669"/>
    <property type="project" value="InterPro"/>
</dbReference>
<keyword evidence="2" id="KW-0677">Repeat</keyword>
<evidence type="ECO:0000313" key="5">
    <source>
        <dbReference type="EMBL" id="KAA6390149.1"/>
    </source>
</evidence>
<keyword evidence="1" id="KW-0479">Metal-binding</keyword>
<dbReference type="GO" id="GO:0016460">
    <property type="term" value="C:myosin II complex"/>
    <property type="evidence" value="ECO:0007669"/>
    <property type="project" value="TreeGrafter"/>
</dbReference>
<dbReference type="InterPro" id="IPR050230">
    <property type="entry name" value="CALM/Myosin/TropC-like"/>
</dbReference>
<dbReference type="InterPro" id="IPR002048">
    <property type="entry name" value="EF_hand_dom"/>
</dbReference>
<proteinExistence type="predicted"/>
<feature type="domain" description="EF-hand" evidence="4">
    <location>
        <begin position="157"/>
        <end position="192"/>
    </location>
</feature>